<sequence length="441" mass="49725">MALVPANSLHRHDEASEPARADTRKLSNTMAINDGGQLSLSSRAQRPDPGQPRSPPVEIWERIVDELAEGYRYREYALWDYGRVCRAWFLRCRFHAQRGLALSNRRQVHSFARMTEVDPCRREAVRMVRIDDHIDILGPFSATMAQKLPRVEMLTLRGGRWKLGQMHCQIFLQVSAAFQSITVLVLYETGFPSVAIFGRLVAALPHLTNLICWDLKFKSSTFTLGCVHLPKSLALSRLELQGSSEVIEFLTTTSICATLRCIALKDCNEVLGPVYQRLVDLARTSLSSVDIRPSPHSGDWQDIPLDLSIVENLEMISLHLSFHQLSQQSSTPAAILSRVSPAKLREVKITTYSFDLDECLLEGLFGAFDESRAQVDQILSGPRYTALTAVTFELLACIHLADIRKVPTAKEWRAHLISAFPELHAKQLLRTPVMVRIREMV</sequence>
<protein>
    <recommendedName>
        <fullName evidence="4">F-box domain-containing protein</fullName>
    </recommendedName>
</protein>
<dbReference type="HOGENOM" id="CLU_036316_0_1_1"/>
<name>J4I0V4_9APHY</name>
<keyword evidence="3" id="KW-1185">Reference proteome</keyword>
<reference evidence="2 3" key="1">
    <citation type="journal article" date="2012" name="Appl. Environ. Microbiol.">
        <title>Short-read sequencing for genomic analysis of the brown rot fungus Fibroporia radiculosa.</title>
        <authorList>
            <person name="Tang J.D."/>
            <person name="Perkins A.D."/>
            <person name="Sonstegard T.S."/>
            <person name="Schroeder S.G."/>
            <person name="Burgess S.C."/>
            <person name="Diehl S.V."/>
        </authorList>
    </citation>
    <scope>NUCLEOTIDE SEQUENCE [LARGE SCALE GENOMIC DNA]</scope>
    <source>
        <strain evidence="2 3">TFFH 294</strain>
    </source>
</reference>
<organism evidence="2 3">
    <name type="scientific">Fibroporia radiculosa</name>
    <dbReference type="NCBI Taxonomy" id="599839"/>
    <lineage>
        <taxon>Eukaryota</taxon>
        <taxon>Fungi</taxon>
        <taxon>Dikarya</taxon>
        <taxon>Basidiomycota</taxon>
        <taxon>Agaricomycotina</taxon>
        <taxon>Agaricomycetes</taxon>
        <taxon>Polyporales</taxon>
        <taxon>Fibroporiaceae</taxon>
        <taxon>Fibroporia</taxon>
    </lineage>
</organism>
<feature type="region of interest" description="Disordered" evidence="1">
    <location>
        <begin position="37"/>
        <end position="56"/>
    </location>
</feature>
<accession>J4I0V4</accession>
<evidence type="ECO:0000313" key="3">
    <source>
        <dbReference type="Proteomes" id="UP000006352"/>
    </source>
</evidence>
<feature type="compositionally biased region" description="Basic and acidic residues" evidence="1">
    <location>
        <begin position="10"/>
        <end position="25"/>
    </location>
</feature>
<dbReference type="OrthoDB" id="2817417at2759"/>
<evidence type="ECO:0000313" key="2">
    <source>
        <dbReference type="EMBL" id="CCM05327.1"/>
    </source>
</evidence>
<gene>
    <name evidence="2" type="ORF">FIBRA_07541</name>
</gene>
<dbReference type="SUPFAM" id="SSF52047">
    <property type="entry name" value="RNI-like"/>
    <property type="match status" value="1"/>
</dbReference>
<evidence type="ECO:0008006" key="4">
    <source>
        <dbReference type="Google" id="ProtNLM"/>
    </source>
</evidence>
<evidence type="ECO:0000256" key="1">
    <source>
        <dbReference type="SAM" id="MobiDB-lite"/>
    </source>
</evidence>
<dbReference type="AlphaFoldDB" id="J4I0V4"/>
<proteinExistence type="predicted"/>
<dbReference type="InParanoid" id="J4I0V4"/>
<dbReference type="RefSeq" id="XP_012184610.1">
    <property type="nucleotide sequence ID" value="XM_012329220.1"/>
</dbReference>
<dbReference type="Proteomes" id="UP000006352">
    <property type="component" value="Unassembled WGS sequence"/>
</dbReference>
<feature type="region of interest" description="Disordered" evidence="1">
    <location>
        <begin position="1"/>
        <end position="32"/>
    </location>
</feature>
<dbReference type="EMBL" id="HE797186">
    <property type="protein sequence ID" value="CCM05327.1"/>
    <property type="molecule type" value="Genomic_DNA"/>
</dbReference>
<dbReference type="GeneID" id="24100238"/>